<feature type="signal peptide" evidence="2">
    <location>
        <begin position="1"/>
        <end position="31"/>
    </location>
</feature>
<comment type="caution">
    <text evidence="3">The sequence shown here is derived from an EMBL/GenBank/DDBJ whole genome shotgun (WGS) entry which is preliminary data.</text>
</comment>
<gene>
    <name evidence="3" type="ORF">J2X26_001555</name>
</gene>
<feature type="chain" id="PRO_5045684584" evidence="2">
    <location>
        <begin position="32"/>
        <end position="182"/>
    </location>
</feature>
<sequence>MSFPDRPPRAAWLLPVLVLVAACTGSPGDSAEQSDGPSPSTSASQPSTTPDPIATTTAPSTPSVEPVQTPVPGAEPTAAPADPRQQATLVITSLVWNGTSGAVEASGYASVVENDGVCTLTLTKSSLTATARSTAYADASTTSCDLLTIPRSELGSGTWNAIVDYGSSASLATSAPLTIEVP</sequence>
<feature type="region of interest" description="Disordered" evidence="1">
    <location>
        <begin position="25"/>
        <end position="83"/>
    </location>
</feature>
<evidence type="ECO:0000313" key="3">
    <source>
        <dbReference type="EMBL" id="MDQ0373244.1"/>
    </source>
</evidence>
<feature type="compositionally biased region" description="Low complexity" evidence="1">
    <location>
        <begin position="37"/>
        <end position="63"/>
    </location>
</feature>
<dbReference type="PROSITE" id="PS51257">
    <property type="entry name" value="PROKAR_LIPOPROTEIN"/>
    <property type="match status" value="1"/>
</dbReference>
<evidence type="ECO:0000256" key="2">
    <source>
        <dbReference type="SAM" id="SignalP"/>
    </source>
</evidence>
<name>A0ABU0EDA8_9CELL</name>
<evidence type="ECO:0000256" key="1">
    <source>
        <dbReference type="SAM" id="MobiDB-lite"/>
    </source>
</evidence>
<keyword evidence="2" id="KW-0732">Signal</keyword>
<dbReference type="EMBL" id="JAUSVB010000002">
    <property type="protein sequence ID" value="MDQ0373244.1"/>
    <property type="molecule type" value="Genomic_DNA"/>
</dbReference>
<evidence type="ECO:0000313" key="4">
    <source>
        <dbReference type="Proteomes" id="UP001239626"/>
    </source>
</evidence>
<organism evidence="3 4">
    <name type="scientific">Cellulomonas humilata</name>
    <dbReference type="NCBI Taxonomy" id="144055"/>
    <lineage>
        <taxon>Bacteria</taxon>
        <taxon>Bacillati</taxon>
        <taxon>Actinomycetota</taxon>
        <taxon>Actinomycetes</taxon>
        <taxon>Micrococcales</taxon>
        <taxon>Cellulomonadaceae</taxon>
        <taxon>Cellulomonas</taxon>
    </lineage>
</organism>
<reference evidence="3 4" key="1">
    <citation type="submission" date="2023-07" db="EMBL/GenBank/DDBJ databases">
        <title>Sorghum-associated microbial communities from plants grown in Nebraska, USA.</title>
        <authorList>
            <person name="Schachtman D."/>
        </authorList>
    </citation>
    <scope>NUCLEOTIDE SEQUENCE [LARGE SCALE GENOMIC DNA]</scope>
    <source>
        <strain evidence="3 4">BE332</strain>
    </source>
</reference>
<dbReference type="RefSeq" id="WP_307491197.1">
    <property type="nucleotide sequence ID" value="NZ_JAUSVB010000002.1"/>
</dbReference>
<keyword evidence="4" id="KW-1185">Reference proteome</keyword>
<protein>
    <submittedName>
        <fullName evidence="3">Uncharacterized protein</fullName>
    </submittedName>
</protein>
<dbReference type="Proteomes" id="UP001239626">
    <property type="component" value="Unassembled WGS sequence"/>
</dbReference>
<accession>A0ABU0EDA8</accession>
<proteinExistence type="predicted"/>